<dbReference type="RefSeq" id="WP_133200054.1">
    <property type="nucleotide sequence ID" value="NZ_JBHUCW010000013.1"/>
</dbReference>
<feature type="transmembrane region" description="Helical" evidence="8">
    <location>
        <begin position="204"/>
        <end position="230"/>
    </location>
</feature>
<dbReference type="Proteomes" id="UP000295722">
    <property type="component" value="Unassembled WGS sequence"/>
</dbReference>
<dbReference type="EMBL" id="SMRP01000048">
    <property type="protein sequence ID" value="TDG17249.1"/>
    <property type="molecule type" value="Genomic_DNA"/>
</dbReference>
<gene>
    <name evidence="9" type="ORF">EYW47_38565</name>
</gene>
<keyword evidence="3" id="KW-0808">Transferase</keyword>
<evidence type="ECO:0000256" key="5">
    <source>
        <dbReference type="ARBA" id="ARBA00022989"/>
    </source>
</evidence>
<evidence type="ECO:0000256" key="3">
    <source>
        <dbReference type="ARBA" id="ARBA00022679"/>
    </source>
</evidence>
<feature type="transmembrane region" description="Helical" evidence="8">
    <location>
        <begin position="165"/>
        <end position="184"/>
    </location>
</feature>
<feature type="transmembrane region" description="Helical" evidence="8">
    <location>
        <begin position="335"/>
        <end position="357"/>
    </location>
</feature>
<dbReference type="InterPro" id="IPR018584">
    <property type="entry name" value="GT87"/>
</dbReference>
<proteinExistence type="inferred from homology"/>
<comment type="similarity">
    <text evidence="7">Belongs to the glycosyltransferase 87 family.</text>
</comment>
<comment type="subcellular location">
    <subcellularLocation>
        <location evidence="1">Cell membrane</location>
        <topology evidence="1">Multi-pass membrane protein</topology>
    </subcellularLocation>
</comment>
<keyword evidence="10" id="KW-1185">Reference proteome</keyword>
<evidence type="ECO:0000256" key="1">
    <source>
        <dbReference type="ARBA" id="ARBA00004651"/>
    </source>
</evidence>
<dbReference type="GO" id="GO:0005886">
    <property type="term" value="C:plasma membrane"/>
    <property type="evidence" value="ECO:0007669"/>
    <property type="project" value="UniProtKB-SubCell"/>
</dbReference>
<evidence type="ECO:0000256" key="2">
    <source>
        <dbReference type="ARBA" id="ARBA00022475"/>
    </source>
</evidence>
<accession>A0A4R5LYC6</accession>
<name>A0A4R5LYC6_9BURK</name>
<evidence type="ECO:0000313" key="9">
    <source>
        <dbReference type="EMBL" id="TDG17249.1"/>
    </source>
</evidence>
<reference evidence="9 10" key="1">
    <citation type="submission" date="2019-03" db="EMBL/GenBank/DDBJ databases">
        <title>Paraburkholderia sp. 4M-K11, isolated from subtropical forest soil.</title>
        <authorList>
            <person name="Gao Z.-H."/>
            <person name="Qiu L.-H."/>
        </authorList>
    </citation>
    <scope>NUCLEOTIDE SEQUENCE [LARGE SCALE GENOMIC DNA]</scope>
    <source>
        <strain evidence="9 10">4M-K11</strain>
    </source>
</reference>
<feature type="transmembrane region" description="Helical" evidence="8">
    <location>
        <begin position="129"/>
        <end position="156"/>
    </location>
</feature>
<evidence type="ECO:0000256" key="4">
    <source>
        <dbReference type="ARBA" id="ARBA00022692"/>
    </source>
</evidence>
<keyword evidence="6 8" id="KW-0472">Membrane</keyword>
<feature type="transmembrane region" description="Helical" evidence="8">
    <location>
        <begin position="377"/>
        <end position="396"/>
    </location>
</feature>
<feature type="transmembrane region" description="Helical" evidence="8">
    <location>
        <begin position="237"/>
        <end position="261"/>
    </location>
</feature>
<keyword evidence="4 8" id="KW-0812">Transmembrane</keyword>
<evidence type="ECO:0000256" key="7">
    <source>
        <dbReference type="ARBA" id="ARBA00024033"/>
    </source>
</evidence>
<evidence type="ECO:0000256" key="8">
    <source>
        <dbReference type="SAM" id="Phobius"/>
    </source>
</evidence>
<evidence type="ECO:0000256" key="6">
    <source>
        <dbReference type="ARBA" id="ARBA00023136"/>
    </source>
</evidence>
<dbReference type="GO" id="GO:0016758">
    <property type="term" value="F:hexosyltransferase activity"/>
    <property type="evidence" value="ECO:0007669"/>
    <property type="project" value="InterPro"/>
</dbReference>
<keyword evidence="2" id="KW-1003">Cell membrane</keyword>
<protein>
    <submittedName>
        <fullName evidence="9">DUF2029 domain-containing protein</fullName>
    </submittedName>
</protein>
<dbReference type="OrthoDB" id="9060950at2"/>
<organism evidence="9 10">
    <name type="scientific">Paraburkholderia silviterrae</name>
    <dbReference type="NCBI Taxonomy" id="2528715"/>
    <lineage>
        <taxon>Bacteria</taxon>
        <taxon>Pseudomonadati</taxon>
        <taxon>Pseudomonadota</taxon>
        <taxon>Betaproteobacteria</taxon>
        <taxon>Burkholderiales</taxon>
        <taxon>Burkholderiaceae</taxon>
        <taxon>Paraburkholderia</taxon>
    </lineage>
</organism>
<feature type="transmembrane region" description="Helical" evidence="8">
    <location>
        <begin position="303"/>
        <end position="323"/>
    </location>
</feature>
<sequence length="447" mass="48744">MRRSRAAFNDTGLATRVVPPANRETGTAKQKTWLTRERIALYSTALFILQAALIGIWAVSYWGVHQHGVPLPGSDFRVFWCASDVSLRSGAAAAFDQQRLLACEASLQRGTPLANMFGPWIYPPTFQMLIYPLALLPYAISYALFMGIGVAGCLLASMPAMRQNILPWMTVVAFPGIWVTMVYGQNSLLTFGLAAAGLGMLETAPVWAGICAGILVIKPQLGVLFPLLFLCGRHYRACAAMILTAGMLCTASAVLFGWTLWIKFFQAAAWFRDAALVHGEGGLWHTMPTVFAFLRAAGVGLGVAYALHAAIALAAVGATAIVWAHRTKRELRAAAAVVTSLMIQPYLVYYDLAWLLLPIMHVSGYGSARSAPTPLARIDYAIVTVAWLTPLLSFLLNCLRISALPWAAFLPPVWLILILMHASRDRARHTTCPRKLASQSKEERRAA</sequence>
<dbReference type="AlphaFoldDB" id="A0A4R5LYC6"/>
<comment type="caution">
    <text evidence="9">The sequence shown here is derived from an EMBL/GenBank/DDBJ whole genome shotgun (WGS) entry which is preliminary data.</text>
</comment>
<evidence type="ECO:0000313" key="10">
    <source>
        <dbReference type="Proteomes" id="UP000295722"/>
    </source>
</evidence>
<dbReference type="Pfam" id="PF09594">
    <property type="entry name" value="GT87"/>
    <property type="match status" value="1"/>
</dbReference>
<feature type="transmembrane region" description="Helical" evidence="8">
    <location>
        <begin position="403"/>
        <end position="422"/>
    </location>
</feature>
<feature type="transmembrane region" description="Helical" evidence="8">
    <location>
        <begin position="39"/>
        <end position="64"/>
    </location>
</feature>
<keyword evidence="5 8" id="KW-1133">Transmembrane helix</keyword>